<gene>
    <name evidence="7" type="ORF">MNBD_GAMMA09-658</name>
</gene>
<evidence type="ECO:0000256" key="1">
    <source>
        <dbReference type="ARBA" id="ARBA00022741"/>
    </source>
</evidence>
<sequence>MSVTPGQPRILLVEDDPQLFNEIKALMGFVGYDTLYVNDIDSLDGVLNSAHQMSGDEFTAVLLGRFQGECDRVEALKRVQSKGLPVILFNLDKIMLEKYRSQFDRVVTHLEMPLKYETLSRALEQADAMTSVNDGASVKKMVSSIPKLGGNSATIQYVRTMIEQVAKTEASVLILGESGTGKEVVARNIHALSNRCKDGFVPVNCGAIPAELLESELFGHEKGAFTGAISSRQGRFELAEKGTLFLDEIGDMSLPMQVKLLRVLQERTFERVGSNKSIRADVRILAATHRNLEENIKNGQFREDLFYRLNVFPIELPSLRERLEDVPFLLQDQIDKLETQQRGSVRLTAAATEMLSQYSWPGNVRELSNLIERLSILYPDSVVDEQHLPPKYQVANGQFALRKSSAGKSSQAAFNPALMFADLDEDDDAAENQPEKIPVSTGQVETKTVPEELSSQIGDEGMDLKEYLANLEVKLIKQALQTTEGVVAHAAKLLKMRRTTLVEKLKKYEIKA</sequence>
<dbReference type="Pfam" id="PF06490">
    <property type="entry name" value="FleQ"/>
    <property type="match status" value="1"/>
</dbReference>
<dbReference type="FunFam" id="3.40.50.300:FF:000006">
    <property type="entry name" value="DNA-binding transcriptional regulator NtrC"/>
    <property type="match status" value="1"/>
</dbReference>
<dbReference type="InterPro" id="IPR003593">
    <property type="entry name" value="AAA+_ATPase"/>
</dbReference>
<dbReference type="Gene3D" id="3.40.50.2300">
    <property type="match status" value="1"/>
</dbReference>
<dbReference type="EMBL" id="UOFI01000186">
    <property type="protein sequence ID" value="VAW70032.1"/>
    <property type="molecule type" value="Genomic_DNA"/>
</dbReference>
<dbReference type="InterPro" id="IPR011006">
    <property type="entry name" value="CheY-like_superfamily"/>
</dbReference>
<evidence type="ECO:0000256" key="3">
    <source>
        <dbReference type="ARBA" id="ARBA00023015"/>
    </source>
</evidence>
<dbReference type="Gene3D" id="1.10.8.60">
    <property type="match status" value="1"/>
</dbReference>
<dbReference type="PANTHER" id="PTHR32071:SF117">
    <property type="entry name" value="PTS-DEPENDENT DIHYDROXYACETONE KINASE OPERON REGULATORY PROTEIN-RELATED"/>
    <property type="match status" value="1"/>
</dbReference>
<keyword evidence="7" id="KW-0969">Cilium</keyword>
<keyword evidence="1" id="KW-0547">Nucleotide-binding</keyword>
<dbReference type="Gene3D" id="1.10.10.60">
    <property type="entry name" value="Homeodomain-like"/>
    <property type="match status" value="1"/>
</dbReference>
<dbReference type="PANTHER" id="PTHR32071">
    <property type="entry name" value="TRANSCRIPTIONAL REGULATORY PROTEIN"/>
    <property type="match status" value="1"/>
</dbReference>
<protein>
    <submittedName>
        <fullName evidence="7">Flagellar regulatory protein FleQ</fullName>
    </submittedName>
</protein>
<keyword evidence="4" id="KW-0238">DNA-binding</keyword>
<keyword evidence="7" id="KW-0966">Cell projection</keyword>
<dbReference type="PROSITE" id="PS00675">
    <property type="entry name" value="SIGMA54_INTERACT_1"/>
    <property type="match status" value="1"/>
</dbReference>
<dbReference type="Pfam" id="PF02954">
    <property type="entry name" value="HTH_8"/>
    <property type="match status" value="1"/>
</dbReference>
<evidence type="ECO:0000313" key="7">
    <source>
        <dbReference type="EMBL" id="VAW70032.1"/>
    </source>
</evidence>
<dbReference type="GO" id="GO:0006355">
    <property type="term" value="P:regulation of DNA-templated transcription"/>
    <property type="evidence" value="ECO:0007669"/>
    <property type="project" value="InterPro"/>
</dbReference>
<dbReference type="SUPFAM" id="SSF52540">
    <property type="entry name" value="P-loop containing nucleoside triphosphate hydrolases"/>
    <property type="match status" value="1"/>
</dbReference>
<evidence type="ECO:0000259" key="6">
    <source>
        <dbReference type="PROSITE" id="PS50045"/>
    </source>
</evidence>
<dbReference type="InterPro" id="IPR002197">
    <property type="entry name" value="HTH_Fis"/>
</dbReference>
<keyword evidence="3" id="KW-0805">Transcription regulation</keyword>
<dbReference type="Pfam" id="PF25601">
    <property type="entry name" value="AAA_lid_14"/>
    <property type="match status" value="1"/>
</dbReference>
<dbReference type="PROSITE" id="PS00676">
    <property type="entry name" value="SIGMA54_INTERACT_2"/>
    <property type="match status" value="1"/>
</dbReference>
<dbReference type="CDD" id="cd00009">
    <property type="entry name" value="AAA"/>
    <property type="match status" value="1"/>
</dbReference>
<evidence type="ECO:0000256" key="4">
    <source>
        <dbReference type="ARBA" id="ARBA00023125"/>
    </source>
</evidence>
<dbReference type="PROSITE" id="PS50045">
    <property type="entry name" value="SIGMA54_INTERACT_4"/>
    <property type="match status" value="1"/>
</dbReference>
<keyword evidence="2" id="KW-0067">ATP-binding</keyword>
<dbReference type="GO" id="GO:0005524">
    <property type="term" value="F:ATP binding"/>
    <property type="evidence" value="ECO:0007669"/>
    <property type="project" value="UniProtKB-KW"/>
</dbReference>
<dbReference type="SUPFAM" id="SSF52172">
    <property type="entry name" value="CheY-like"/>
    <property type="match status" value="1"/>
</dbReference>
<dbReference type="InterPro" id="IPR025943">
    <property type="entry name" value="Sigma_54_int_dom_ATP-bd_2"/>
</dbReference>
<dbReference type="InterPro" id="IPR027417">
    <property type="entry name" value="P-loop_NTPase"/>
</dbReference>
<evidence type="ECO:0000256" key="5">
    <source>
        <dbReference type="ARBA" id="ARBA00023163"/>
    </source>
</evidence>
<dbReference type="SUPFAM" id="SSF46689">
    <property type="entry name" value="Homeodomain-like"/>
    <property type="match status" value="1"/>
</dbReference>
<dbReference type="GO" id="GO:0043565">
    <property type="term" value="F:sequence-specific DNA binding"/>
    <property type="evidence" value="ECO:0007669"/>
    <property type="project" value="InterPro"/>
</dbReference>
<dbReference type="Pfam" id="PF00158">
    <property type="entry name" value="Sigma54_activat"/>
    <property type="match status" value="1"/>
</dbReference>
<accession>A0A3B0Y3T0</accession>
<dbReference type="PRINTS" id="PR01590">
    <property type="entry name" value="HTHFIS"/>
</dbReference>
<dbReference type="Gene3D" id="3.40.50.300">
    <property type="entry name" value="P-loop containing nucleotide triphosphate hydrolases"/>
    <property type="match status" value="1"/>
</dbReference>
<feature type="domain" description="Sigma-54 factor interaction" evidence="6">
    <location>
        <begin position="148"/>
        <end position="376"/>
    </location>
</feature>
<dbReference type="SMART" id="SM00382">
    <property type="entry name" value="AAA"/>
    <property type="match status" value="1"/>
</dbReference>
<dbReference type="PROSITE" id="PS00688">
    <property type="entry name" value="SIGMA54_INTERACT_3"/>
    <property type="match status" value="1"/>
</dbReference>
<proteinExistence type="predicted"/>
<reference evidence="7" key="1">
    <citation type="submission" date="2018-06" db="EMBL/GenBank/DDBJ databases">
        <authorList>
            <person name="Zhirakovskaya E."/>
        </authorList>
    </citation>
    <scope>NUCLEOTIDE SEQUENCE</scope>
</reference>
<dbReference type="InterPro" id="IPR002078">
    <property type="entry name" value="Sigma_54_int"/>
</dbReference>
<organism evidence="7">
    <name type="scientific">hydrothermal vent metagenome</name>
    <dbReference type="NCBI Taxonomy" id="652676"/>
    <lineage>
        <taxon>unclassified sequences</taxon>
        <taxon>metagenomes</taxon>
        <taxon>ecological metagenomes</taxon>
    </lineage>
</organism>
<evidence type="ECO:0000256" key="2">
    <source>
        <dbReference type="ARBA" id="ARBA00022840"/>
    </source>
</evidence>
<name>A0A3B0Y3T0_9ZZZZ</name>
<keyword evidence="7" id="KW-0282">Flagellum</keyword>
<dbReference type="AlphaFoldDB" id="A0A3B0Y3T0"/>
<dbReference type="InterPro" id="IPR010518">
    <property type="entry name" value="FleQ"/>
</dbReference>
<keyword evidence="5" id="KW-0804">Transcription</keyword>
<dbReference type="InterPro" id="IPR009057">
    <property type="entry name" value="Homeodomain-like_sf"/>
</dbReference>
<dbReference type="InterPro" id="IPR025944">
    <property type="entry name" value="Sigma_54_int_dom_CS"/>
</dbReference>
<dbReference type="InterPro" id="IPR058031">
    <property type="entry name" value="AAA_lid_NorR"/>
</dbReference>
<dbReference type="InterPro" id="IPR025662">
    <property type="entry name" value="Sigma_54_int_dom_ATP-bd_1"/>
</dbReference>